<dbReference type="FunFam" id="3.40.1190.20:FF:000003">
    <property type="entry name" value="Phosphomethylpyrimidine kinase ThiD"/>
    <property type="match status" value="1"/>
</dbReference>
<dbReference type="InterPro" id="IPR036206">
    <property type="entry name" value="ThiamineP_synth_sf"/>
</dbReference>
<comment type="cofactor">
    <cofactor evidence="1">
        <name>Mg(2+)</name>
        <dbReference type="ChEBI" id="CHEBI:18420"/>
    </cofactor>
</comment>
<dbReference type="GO" id="GO:0005829">
    <property type="term" value="C:cytosol"/>
    <property type="evidence" value="ECO:0007669"/>
    <property type="project" value="TreeGrafter"/>
</dbReference>
<keyword evidence="7" id="KW-0418">Kinase</keyword>
<dbReference type="Pfam" id="PF08543">
    <property type="entry name" value="Phos_pyr_kin"/>
    <property type="match status" value="1"/>
</dbReference>
<evidence type="ECO:0000256" key="1">
    <source>
        <dbReference type="ARBA" id="ARBA00001946"/>
    </source>
</evidence>
<sequence>MAAGLPISGGISEQLWRDSSKEVFAALHHPFVKGVASGTLPKESFQHYVAQDAHFLQAFAKAFALGMAKSGSLPPSVFSTLSKLLKGVQDELRLHAGYAKEWGVTLEQLQTPCPATLAYTSFLLHIAEHQELVYILAAMTPCSRLYGFLGCQLAASYPQDGLPYADWVQTYSLPAYLELPPKTEALLDELAVGVPYGSLRQLYRTAMQLEVDFFSAQPLPGPGLPDVRILMVDFDDTCTSSDTISRILDVAVACAEAKAGGGEAGQRARQELERMRSRLVSNYAKKYETLMQGLLPEDADLPRQFDMEWLGHFIDELSEFDREMNQVVVESGILAGIPKRRLVEAGAEIGLQPGCLGCLKRAQQRRLPVHVVSVNWSSELVRAALRDDLTVAAENGRMTGKTASELMVHANELRYKDGVSTGDIARSVQCAIDKAEVLDRLLLKKAAASNGQAEGLSVYIGDSASDIAPLLSADIGIVVGKKRDLRRVMALGGMQMQALVAAPTQQRADEGTLFEAESWAEIEAFLFGPATSGTAQTAQSPAAAVRVPRVLTVAGSDSGGGAGIQADLKTYSARGVFGMSAITALTAQNTHGVRSVHTVPTAFLQQQMDVVLEDIGTDVIKTGMLPNAEAVIAVAERVKARNSVLVVDPVLVATSGDSLAEADVTKALIQHLFPLATVMTPNLPEASALLGGRKVDSLESMKQAARDLHAYGPKYVLVKGGHLADDCQAQVANGAEAGCSKALDVLFDGQDMVVLESEKVRTRNTHGTGCTLASAIAAELAKGHQPTAAIHIAKTYLTEALRRSASLQIGTGVQRPINHGFEVADWAAQQASTSGRTNECDLRVYAVTDSSCNAAWKRPLGEAVRLAILGGTTVIQIRQKQADGGQFCRDAEEVISIARKAGVAVIINDRIDVALATGADGVHVGQDDISAAAARKLLGPYKILGVSVKNVEQALKAQANGADYLGAGAVFPTSTKDTSVIGLGLLSEICKAVSIPVVSIGGVNVDNAGSTVAAGCAGVAVVSAVFGVPDPSAAAAELRRRVDAALERRQLKTV</sequence>
<dbReference type="PANTHER" id="PTHR20858">
    <property type="entry name" value="PHOSPHOMETHYLPYRIMIDINE KINASE"/>
    <property type="match status" value="1"/>
</dbReference>
<dbReference type="InterPro" id="IPR016084">
    <property type="entry name" value="Haem_Oase-like_multi-hlx"/>
</dbReference>
<dbReference type="Pfam" id="PF02581">
    <property type="entry name" value="TMP-TENI"/>
    <property type="match status" value="1"/>
</dbReference>
<keyword evidence="4" id="KW-0808">Transferase</keyword>
<protein>
    <recommendedName>
        <fullName evidence="3">thiamine phosphate synthase</fullName>
        <ecNumber evidence="3">2.5.1.3</ecNumber>
    </recommendedName>
</protein>
<keyword evidence="6" id="KW-0547">Nucleotide-binding</keyword>
<comment type="catalytic activity">
    <reaction evidence="12">
        <text>4-methyl-5-(2-phosphooxyethyl)-thiazole + 4-amino-2-methyl-5-(diphosphooxymethyl)pyrimidine + H(+) = thiamine phosphate + diphosphate</text>
        <dbReference type="Rhea" id="RHEA:22328"/>
        <dbReference type="ChEBI" id="CHEBI:15378"/>
        <dbReference type="ChEBI" id="CHEBI:33019"/>
        <dbReference type="ChEBI" id="CHEBI:37575"/>
        <dbReference type="ChEBI" id="CHEBI:57841"/>
        <dbReference type="ChEBI" id="CHEBI:58296"/>
        <dbReference type="EC" id="2.5.1.3"/>
    </reaction>
</comment>
<keyword evidence="10" id="KW-0784">Thiamine biosynthesis</keyword>
<dbReference type="NCBIfam" id="TIGR00693">
    <property type="entry name" value="thiE"/>
    <property type="match status" value="1"/>
</dbReference>
<comment type="pathway">
    <text evidence="2">Cofactor biosynthesis; thiamine diphosphate biosynthesis; thiamine phosphate from 4-amino-2-methyl-5-diphosphomethylpyrimidine and 4-methyl-5-(2-phosphoethyl)-thiazole: step 1/1.</text>
</comment>
<feature type="domain" description="Thiaminase-2/PQQC" evidence="16">
    <location>
        <begin position="26"/>
        <end position="215"/>
    </location>
</feature>
<dbReference type="SUPFAM" id="SSF56784">
    <property type="entry name" value="HAD-like"/>
    <property type="match status" value="1"/>
</dbReference>
<dbReference type="InterPro" id="IPR036412">
    <property type="entry name" value="HAD-like_sf"/>
</dbReference>
<evidence type="ECO:0000256" key="2">
    <source>
        <dbReference type="ARBA" id="ARBA00005165"/>
    </source>
</evidence>
<keyword evidence="11" id="KW-0511">Multifunctional enzyme</keyword>
<dbReference type="PANTHER" id="PTHR20858:SF17">
    <property type="entry name" value="HYDROXYMETHYLPYRIMIDINE_PHOSPHOMETHYLPYRIMIDINE KINASE THI20-RELATED"/>
    <property type="match status" value="1"/>
</dbReference>
<evidence type="ECO:0000256" key="5">
    <source>
        <dbReference type="ARBA" id="ARBA00022723"/>
    </source>
</evidence>
<dbReference type="Gene3D" id="1.20.910.10">
    <property type="entry name" value="Heme oxygenase-like"/>
    <property type="match status" value="1"/>
</dbReference>
<evidence type="ECO:0000256" key="9">
    <source>
        <dbReference type="ARBA" id="ARBA00022842"/>
    </source>
</evidence>
<dbReference type="GO" id="GO:0046872">
    <property type="term" value="F:metal ion binding"/>
    <property type="evidence" value="ECO:0007669"/>
    <property type="project" value="UniProtKB-KW"/>
</dbReference>
<evidence type="ECO:0000256" key="3">
    <source>
        <dbReference type="ARBA" id="ARBA00012830"/>
    </source>
</evidence>
<dbReference type="InterPro" id="IPR034291">
    <property type="entry name" value="TMP_synthase"/>
</dbReference>
<dbReference type="Gene3D" id="3.40.1190.20">
    <property type="match status" value="1"/>
</dbReference>
<dbReference type="Pfam" id="PF03070">
    <property type="entry name" value="TENA_THI-4"/>
    <property type="match status" value="1"/>
</dbReference>
<dbReference type="AlphaFoldDB" id="A0AAW1R5K8"/>
<dbReference type="EMBL" id="JALJOR010000001">
    <property type="protein sequence ID" value="KAK9829096.1"/>
    <property type="molecule type" value="Genomic_DNA"/>
</dbReference>
<evidence type="ECO:0000256" key="8">
    <source>
        <dbReference type="ARBA" id="ARBA00022840"/>
    </source>
</evidence>
<dbReference type="CDD" id="cd01169">
    <property type="entry name" value="HMPP_kinase"/>
    <property type="match status" value="1"/>
</dbReference>
<evidence type="ECO:0000256" key="7">
    <source>
        <dbReference type="ARBA" id="ARBA00022777"/>
    </source>
</evidence>
<gene>
    <name evidence="18" type="ORF">WJX72_003863</name>
</gene>
<keyword evidence="8" id="KW-0067">ATP-binding</keyword>
<feature type="domain" description="Thiamine phosphate synthase/TenI" evidence="15">
    <location>
        <begin position="844"/>
        <end position="1025"/>
    </location>
</feature>
<dbReference type="InterPro" id="IPR029056">
    <property type="entry name" value="Ribokinase-like"/>
</dbReference>
<proteinExistence type="inferred from homology"/>
<evidence type="ECO:0000259" key="15">
    <source>
        <dbReference type="Pfam" id="PF02581"/>
    </source>
</evidence>
<evidence type="ECO:0000256" key="10">
    <source>
        <dbReference type="ARBA" id="ARBA00022977"/>
    </source>
</evidence>
<evidence type="ECO:0000256" key="13">
    <source>
        <dbReference type="ARBA" id="ARBA00047851"/>
    </source>
</evidence>
<dbReference type="SUPFAM" id="SSF51391">
    <property type="entry name" value="Thiamin phosphate synthase"/>
    <property type="match status" value="1"/>
</dbReference>
<dbReference type="InterPro" id="IPR013749">
    <property type="entry name" value="PM/HMP-P_kinase-1"/>
</dbReference>
<evidence type="ECO:0000313" key="19">
    <source>
        <dbReference type="Proteomes" id="UP001489004"/>
    </source>
</evidence>
<dbReference type="EC" id="2.5.1.3" evidence="3"/>
<dbReference type="InterPro" id="IPR004399">
    <property type="entry name" value="HMP/HMP-P_kinase_dom"/>
</dbReference>
<dbReference type="FunFam" id="3.20.20.70:FF:000096">
    <property type="entry name" value="Thiamine-phosphate synthase"/>
    <property type="match status" value="1"/>
</dbReference>
<dbReference type="GO" id="GO:0008972">
    <property type="term" value="F:phosphomethylpyrimidine kinase activity"/>
    <property type="evidence" value="ECO:0007669"/>
    <property type="project" value="InterPro"/>
</dbReference>
<accession>A0AAW1R5K8</accession>
<dbReference type="Gene3D" id="3.40.50.1000">
    <property type="entry name" value="HAD superfamily/HAD-like"/>
    <property type="match status" value="1"/>
</dbReference>
<comment type="caution">
    <text evidence="18">The sequence shown here is derived from an EMBL/GenBank/DDBJ whole genome shotgun (WGS) entry which is preliminary data.</text>
</comment>
<evidence type="ECO:0000256" key="12">
    <source>
        <dbReference type="ARBA" id="ARBA00047334"/>
    </source>
</evidence>
<dbReference type="InterPro" id="IPR013785">
    <property type="entry name" value="Aldolase_TIM"/>
</dbReference>
<comment type="catalytic activity">
    <reaction evidence="14">
        <text>2-[(2R,5Z)-2-carboxy-4-methylthiazol-5(2H)-ylidene]ethyl phosphate + 4-amino-2-methyl-5-(diphosphooxymethyl)pyrimidine + 2 H(+) = thiamine phosphate + CO2 + diphosphate</text>
        <dbReference type="Rhea" id="RHEA:47844"/>
        <dbReference type="ChEBI" id="CHEBI:15378"/>
        <dbReference type="ChEBI" id="CHEBI:16526"/>
        <dbReference type="ChEBI" id="CHEBI:33019"/>
        <dbReference type="ChEBI" id="CHEBI:37575"/>
        <dbReference type="ChEBI" id="CHEBI:57841"/>
        <dbReference type="ChEBI" id="CHEBI:62899"/>
        <dbReference type="EC" id="2.5.1.3"/>
    </reaction>
</comment>
<keyword evidence="9" id="KW-0460">Magnesium</keyword>
<dbReference type="NCBIfam" id="TIGR00097">
    <property type="entry name" value="HMP-P_kinase"/>
    <property type="match status" value="1"/>
</dbReference>
<feature type="domain" description="Pyridoxamine kinase/Phosphomethylpyrimidine kinase" evidence="17">
    <location>
        <begin position="557"/>
        <end position="813"/>
    </location>
</feature>
<dbReference type="CDD" id="cd00564">
    <property type="entry name" value="TMP_TenI"/>
    <property type="match status" value="1"/>
</dbReference>
<evidence type="ECO:0000259" key="16">
    <source>
        <dbReference type="Pfam" id="PF03070"/>
    </source>
</evidence>
<dbReference type="GO" id="GO:0009228">
    <property type="term" value="P:thiamine biosynthetic process"/>
    <property type="evidence" value="ECO:0007669"/>
    <property type="project" value="UniProtKB-KW"/>
</dbReference>
<comment type="catalytic activity">
    <reaction evidence="13">
        <text>2-(2-carboxy-4-methylthiazol-5-yl)ethyl phosphate + 4-amino-2-methyl-5-(diphosphooxymethyl)pyrimidine + 2 H(+) = thiamine phosphate + CO2 + diphosphate</text>
        <dbReference type="Rhea" id="RHEA:47848"/>
        <dbReference type="ChEBI" id="CHEBI:15378"/>
        <dbReference type="ChEBI" id="CHEBI:16526"/>
        <dbReference type="ChEBI" id="CHEBI:33019"/>
        <dbReference type="ChEBI" id="CHEBI:37575"/>
        <dbReference type="ChEBI" id="CHEBI:57841"/>
        <dbReference type="ChEBI" id="CHEBI:62890"/>
        <dbReference type="EC" id="2.5.1.3"/>
    </reaction>
</comment>
<dbReference type="InterPro" id="IPR023214">
    <property type="entry name" value="HAD_sf"/>
</dbReference>
<organism evidence="18 19">
    <name type="scientific">[Myrmecia] bisecta</name>
    <dbReference type="NCBI Taxonomy" id="41462"/>
    <lineage>
        <taxon>Eukaryota</taxon>
        <taxon>Viridiplantae</taxon>
        <taxon>Chlorophyta</taxon>
        <taxon>core chlorophytes</taxon>
        <taxon>Trebouxiophyceae</taxon>
        <taxon>Trebouxiales</taxon>
        <taxon>Trebouxiaceae</taxon>
        <taxon>Myrmecia</taxon>
    </lineage>
</organism>
<name>A0AAW1R5K8_9CHLO</name>
<dbReference type="SUPFAM" id="SSF48613">
    <property type="entry name" value="Heme oxygenase-like"/>
    <property type="match status" value="1"/>
</dbReference>
<evidence type="ECO:0000259" key="17">
    <source>
        <dbReference type="Pfam" id="PF08543"/>
    </source>
</evidence>
<dbReference type="Proteomes" id="UP001489004">
    <property type="component" value="Unassembled WGS sequence"/>
</dbReference>
<keyword evidence="5" id="KW-0479">Metal-binding</keyword>
<dbReference type="InterPro" id="IPR004305">
    <property type="entry name" value="Thiaminase-2/PQQC"/>
</dbReference>
<dbReference type="GO" id="GO:0008902">
    <property type="term" value="F:hydroxymethylpyrimidine kinase activity"/>
    <property type="evidence" value="ECO:0007669"/>
    <property type="project" value="TreeGrafter"/>
</dbReference>
<dbReference type="SUPFAM" id="SSF53613">
    <property type="entry name" value="Ribokinase-like"/>
    <property type="match status" value="1"/>
</dbReference>
<dbReference type="CDD" id="cd19368">
    <property type="entry name" value="TenA_C_AtTH2-like"/>
    <property type="match status" value="1"/>
</dbReference>
<dbReference type="HAMAP" id="MF_00097">
    <property type="entry name" value="TMP_synthase"/>
    <property type="match status" value="1"/>
</dbReference>
<evidence type="ECO:0000256" key="14">
    <source>
        <dbReference type="ARBA" id="ARBA00047883"/>
    </source>
</evidence>
<dbReference type="InterPro" id="IPR022998">
    <property type="entry name" value="ThiamineP_synth_TenI"/>
</dbReference>
<dbReference type="GO" id="GO:0004789">
    <property type="term" value="F:thiamine-phosphate diphosphorylase activity"/>
    <property type="evidence" value="ECO:0007669"/>
    <property type="project" value="UniProtKB-EC"/>
</dbReference>
<dbReference type="GO" id="GO:0005524">
    <property type="term" value="F:ATP binding"/>
    <property type="evidence" value="ECO:0007669"/>
    <property type="project" value="UniProtKB-KW"/>
</dbReference>
<evidence type="ECO:0000256" key="11">
    <source>
        <dbReference type="ARBA" id="ARBA00023268"/>
    </source>
</evidence>
<reference evidence="18 19" key="1">
    <citation type="journal article" date="2024" name="Nat. Commun.">
        <title>Phylogenomics reveals the evolutionary origins of lichenization in chlorophyte algae.</title>
        <authorList>
            <person name="Puginier C."/>
            <person name="Libourel C."/>
            <person name="Otte J."/>
            <person name="Skaloud P."/>
            <person name="Haon M."/>
            <person name="Grisel S."/>
            <person name="Petersen M."/>
            <person name="Berrin J.G."/>
            <person name="Delaux P.M."/>
            <person name="Dal Grande F."/>
            <person name="Keller J."/>
        </authorList>
    </citation>
    <scope>NUCLEOTIDE SEQUENCE [LARGE SCALE GENOMIC DNA]</scope>
    <source>
        <strain evidence="18 19">SAG 2043</strain>
    </source>
</reference>
<evidence type="ECO:0000313" key="18">
    <source>
        <dbReference type="EMBL" id="KAK9829096.1"/>
    </source>
</evidence>
<evidence type="ECO:0000256" key="4">
    <source>
        <dbReference type="ARBA" id="ARBA00022679"/>
    </source>
</evidence>
<dbReference type="Gene3D" id="3.20.20.70">
    <property type="entry name" value="Aldolase class I"/>
    <property type="match status" value="1"/>
</dbReference>
<keyword evidence="19" id="KW-1185">Reference proteome</keyword>
<evidence type="ECO:0000256" key="6">
    <source>
        <dbReference type="ARBA" id="ARBA00022741"/>
    </source>
</evidence>